<evidence type="ECO:0000313" key="3">
    <source>
        <dbReference type="Proteomes" id="UP000319004"/>
    </source>
</evidence>
<proteinExistence type="predicted"/>
<sequence length="82" mass="8995">MLDFYRKALLFLGYPSLVFGTLATVVGCVLIGTDDEDGVSWFIFGAGLVGNGIVMILTGEVIKLFLSMEEHLRMIRDAGDHQ</sequence>
<dbReference type="AlphaFoldDB" id="A0A518HIH4"/>
<evidence type="ECO:0000256" key="1">
    <source>
        <dbReference type="SAM" id="Phobius"/>
    </source>
</evidence>
<protein>
    <submittedName>
        <fullName evidence="2">Uncharacterized protein</fullName>
    </submittedName>
</protein>
<keyword evidence="1" id="KW-0812">Transmembrane</keyword>
<reference evidence="2 3" key="1">
    <citation type="submission" date="2019-03" db="EMBL/GenBank/DDBJ databases">
        <title>Deep-cultivation of Planctomycetes and their phenomic and genomic characterization uncovers novel biology.</title>
        <authorList>
            <person name="Wiegand S."/>
            <person name="Jogler M."/>
            <person name="Boedeker C."/>
            <person name="Pinto D."/>
            <person name="Vollmers J."/>
            <person name="Rivas-Marin E."/>
            <person name="Kohn T."/>
            <person name="Peeters S.H."/>
            <person name="Heuer A."/>
            <person name="Rast P."/>
            <person name="Oberbeckmann S."/>
            <person name="Bunk B."/>
            <person name="Jeske O."/>
            <person name="Meyerdierks A."/>
            <person name="Storesund J.E."/>
            <person name="Kallscheuer N."/>
            <person name="Luecker S."/>
            <person name="Lage O.M."/>
            <person name="Pohl T."/>
            <person name="Merkel B.J."/>
            <person name="Hornburger P."/>
            <person name="Mueller R.-W."/>
            <person name="Bruemmer F."/>
            <person name="Labrenz M."/>
            <person name="Spormann A.M."/>
            <person name="Op den Camp H."/>
            <person name="Overmann J."/>
            <person name="Amann R."/>
            <person name="Jetten M.S.M."/>
            <person name="Mascher T."/>
            <person name="Medema M.H."/>
            <person name="Devos D.P."/>
            <person name="Kaster A.-K."/>
            <person name="Ovreas L."/>
            <person name="Rohde M."/>
            <person name="Galperin M.Y."/>
            <person name="Jogler C."/>
        </authorList>
    </citation>
    <scope>NUCLEOTIDE SEQUENCE [LARGE SCALE GENOMIC DNA]</scope>
    <source>
        <strain evidence="2 3">Enr13</strain>
    </source>
</reference>
<organism evidence="2 3">
    <name type="scientific">Stieleria neptunia</name>
    <dbReference type="NCBI Taxonomy" id="2527979"/>
    <lineage>
        <taxon>Bacteria</taxon>
        <taxon>Pseudomonadati</taxon>
        <taxon>Planctomycetota</taxon>
        <taxon>Planctomycetia</taxon>
        <taxon>Pirellulales</taxon>
        <taxon>Pirellulaceae</taxon>
        <taxon>Stieleria</taxon>
    </lineage>
</organism>
<evidence type="ECO:0000313" key="2">
    <source>
        <dbReference type="EMBL" id="QDV40656.1"/>
    </source>
</evidence>
<accession>A0A518HIH4</accession>
<dbReference type="EMBL" id="CP037423">
    <property type="protein sequence ID" value="QDV40656.1"/>
    <property type="molecule type" value="Genomic_DNA"/>
</dbReference>
<keyword evidence="1" id="KW-0472">Membrane</keyword>
<feature type="transmembrane region" description="Helical" evidence="1">
    <location>
        <begin position="39"/>
        <end position="66"/>
    </location>
</feature>
<gene>
    <name evidence="2" type="ORF">Enr13x_04900</name>
</gene>
<dbReference type="Proteomes" id="UP000319004">
    <property type="component" value="Chromosome"/>
</dbReference>
<feature type="transmembrane region" description="Helical" evidence="1">
    <location>
        <begin position="12"/>
        <end position="33"/>
    </location>
</feature>
<keyword evidence="1" id="KW-1133">Transmembrane helix</keyword>
<name>A0A518HIH4_9BACT</name>
<keyword evidence="3" id="KW-1185">Reference proteome</keyword>
<dbReference type="PROSITE" id="PS51257">
    <property type="entry name" value="PROKAR_LIPOPROTEIN"/>
    <property type="match status" value="1"/>
</dbReference>
<dbReference type="KEGG" id="snep:Enr13x_04900"/>